<keyword evidence="2" id="KW-1185">Reference proteome</keyword>
<reference evidence="2" key="1">
    <citation type="journal article" date="2017" name="Cell">
        <title>Insights into land plant evolution garnered from the Marchantia polymorpha genome.</title>
        <authorList>
            <person name="Bowman J.L."/>
            <person name="Kohchi T."/>
            <person name="Yamato K.T."/>
            <person name="Jenkins J."/>
            <person name="Shu S."/>
            <person name="Ishizaki K."/>
            <person name="Yamaoka S."/>
            <person name="Nishihama R."/>
            <person name="Nakamura Y."/>
            <person name="Berger F."/>
            <person name="Adam C."/>
            <person name="Aki S.S."/>
            <person name="Althoff F."/>
            <person name="Araki T."/>
            <person name="Arteaga-Vazquez M.A."/>
            <person name="Balasubrmanian S."/>
            <person name="Barry K."/>
            <person name="Bauer D."/>
            <person name="Boehm C.R."/>
            <person name="Briginshaw L."/>
            <person name="Caballero-Perez J."/>
            <person name="Catarino B."/>
            <person name="Chen F."/>
            <person name="Chiyoda S."/>
            <person name="Chovatia M."/>
            <person name="Davies K.M."/>
            <person name="Delmans M."/>
            <person name="Demura T."/>
            <person name="Dierschke T."/>
            <person name="Dolan L."/>
            <person name="Dorantes-Acosta A.E."/>
            <person name="Eklund D.M."/>
            <person name="Florent S.N."/>
            <person name="Flores-Sandoval E."/>
            <person name="Fujiyama A."/>
            <person name="Fukuzawa H."/>
            <person name="Galik B."/>
            <person name="Grimanelli D."/>
            <person name="Grimwood J."/>
            <person name="Grossniklaus U."/>
            <person name="Hamada T."/>
            <person name="Haseloff J."/>
            <person name="Hetherington A.J."/>
            <person name="Higo A."/>
            <person name="Hirakawa Y."/>
            <person name="Hundley H.N."/>
            <person name="Ikeda Y."/>
            <person name="Inoue K."/>
            <person name="Inoue S.I."/>
            <person name="Ishida S."/>
            <person name="Jia Q."/>
            <person name="Kakita M."/>
            <person name="Kanazawa T."/>
            <person name="Kawai Y."/>
            <person name="Kawashima T."/>
            <person name="Kennedy M."/>
            <person name="Kinose K."/>
            <person name="Kinoshita T."/>
            <person name="Kohara Y."/>
            <person name="Koide E."/>
            <person name="Komatsu K."/>
            <person name="Kopischke S."/>
            <person name="Kubo M."/>
            <person name="Kyozuka J."/>
            <person name="Lagercrantz U."/>
            <person name="Lin S.S."/>
            <person name="Lindquist E."/>
            <person name="Lipzen A.M."/>
            <person name="Lu C.W."/>
            <person name="De Luna E."/>
            <person name="Martienssen R.A."/>
            <person name="Minamino N."/>
            <person name="Mizutani M."/>
            <person name="Mizutani M."/>
            <person name="Mochizuki N."/>
            <person name="Monte I."/>
            <person name="Mosher R."/>
            <person name="Nagasaki H."/>
            <person name="Nakagami H."/>
            <person name="Naramoto S."/>
            <person name="Nishitani K."/>
            <person name="Ohtani M."/>
            <person name="Okamoto T."/>
            <person name="Okumura M."/>
            <person name="Phillips J."/>
            <person name="Pollak B."/>
            <person name="Reinders A."/>
            <person name="Rovekamp M."/>
            <person name="Sano R."/>
            <person name="Sawa S."/>
            <person name="Schmid M.W."/>
            <person name="Shirakawa M."/>
            <person name="Solano R."/>
            <person name="Spunde A."/>
            <person name="Suetsugu N."/>
            <person name="Sugano S."/>
            <person name="Sugiyama A."/>
            <person name="Sun R."/>
            <person name="Suzuki Y."/>
            <person name="Takenaka M."/>
            <person name="Takezawa D."/>
            <person name="Tomogane H."/>
            <person name="Tsuzuki M."/>
            <person name="Ueda T."/>
            <person name="Umeda M."/>
            <person name="Ward J.M."/>
            <person name="Watanabe Y."/>
            <person name="Yazaki K."/>
            <person name="Yokoyama R."/>
            <person name="Yoshitake Y."/>
            <person name="Yotsui I."/>
            <person name="Zachgo S."/>
            <person name="Schmutz J."/>
        </authorList>
    </citation>
    <scope>NUCLEOTIDE SEQUENCE [LARGE SCALE GENOMIC DNA]</scope>
    <source>
        <strain evidence="2">Tak-1</strain>
    </source>
</reference>
<name>A0A2R6XF13_MARPO</name>
<dbReference type="AlphaFoldDB" id="A0A2R6XF13"/>
<organism evidence="1 2">
    <name type="scientific">Marchantia polymorpha</name>
    <name type="common">Common liverwort</name>
    <name type="synonym">Marchantia aquatica</name>
    <dbReference type="NCBI Taxonomy" id="3197"/>
    <lineage>
        <taxon>Eukaryota</taxon>
        <taxon>Viridiplantae</taxon>
        <taxon>Streptophyta</taxon>
        <taxon>Embryophyta</taxon>
        <taxon>Marchantiophyta</taxon>
        <taxon>Marchantiopsida</taxon>
        <taxon>Marchantiidae</taxon>
        <taxon>Marchantiales</taxon>
        <taxon>Marchantiaceae</taxon>
        <taxon>Marchantia</taxon>
    </lineage>
</organism>
<dbReference type="OrthoDB" id="1928883at2759"/>
<dbReference type="Gramene" id="Mp1g13400.1">
    <property type="protein sequence ID" value="Mp1g13400.1.cds1"/>
    <property type="gene ID" value="Mp1g13400"/>
</dbReference>
<dbReference type="EMBL" id="KZ772691">
    <property type="protein sequence ID" value="PTQ44693.1"/>
    <property type="molecule type" value="Genomic_DNA"/>
</dbReference>
<evidence type="ECO:0008006" key="3">
    <source>
        <dbReference type="Google" id="ProtNLM"/>
    </source>
</evidence>
<sequence length="100" mass="11511">MSSEQATGLDIDEDRKRRCRGKLFALEDCQRKYRKEPERGMMCKHLNHAAALCLISCVCPEAVESVQYHCSSRGNTSKRQQCQRAQARLQFCIEDQQKSS</sequence>
<dbReference type="Proteomes" id="UP000244005">
    <property type="component" value="Unassembled WGS sequence"/>
</dbReference>
<evidence type="ECO:0000313" key="1">
    <source>
        <dbReference type="EMBL" id="PTQ44693.1"/>
    </source>
</evidence>
<evidence type="ECO:0000313" key="2">
    <source>
        <dbReference type="Proteomes" id="UP000244005"/>
    </source>
</evidence>
<dbReference type="OMA" id="NALRECH"/>
<gene>
    <name evidence="1" type="ORF">MARPO_0019s0110</name>
</gene>
<protein>
    <recommendedName>
        <fullName evidence="3">COX assembly mitochondrial protein</fullName>
    </recommendedName>
</protein>
<accession>A0A2R6XF13</accession>
<proteinExistence type="predicted"/>